<evidence type="ECO:0000313" key="1">
    <source>
        <dbReference type="EMBL" id="KAF7802656.1"/>
    </source>
</evidence>
<dbReference type="GO" id="GO:0016757">
    <property type="term" value="F:glycosyltransferase activity"/>
    <property type="evidence" value="ECO:0007669"/>
    <property type="project" value="UniProtKB-KW"/>
</dbReference>
<dbReference type="EMBL" id="JAAIUW010000013">
    <property type="protein sequence ID" value="KAF7802656.1"/>
    <property type="molecule type" value="Genomic_DNA"/>
</dbReference>
<comment type="caution">
    <text evidence="1">The sequence shown here is derived from an EMBL/GenBank/DDBJ whole genome shotgun (WGS) entry which is preliminary data.</text>
</comment>
<dbReference type="AlphaFoldDB" id="A0A834W1R6"/>
<proteinExistence type="predicted"/>
<dbReference type="OrthoDB" id="10632302at2759"/>
<keyword evidence="2" id="KW-1185">Reference proteome</keyword>
<gene>
    <name evidence="1" type="ORF">G2W53_041767</name>
</gene>
<keyword evidence="1" id="KW-0328">Glycosyltransferase</keyword>
<reference evidence="1" key="1">
    <citation type="submission" date="2020-09" db="EMBL/GenBank/DDBJ databases">
        <title>Genome-Enabled Discovery of Anthraquinone Biosynthesis in Senna tora.</title>
        <authorList>
            <person name="Kang S.-H."/>
            <person name="Pandey R.P."/>
            <person name="Lee C.-M."/>
            <person name="Sim J.-S."/>
            <person name="Jeong J.-T."/>
            <person name="Choi B.-S."/>
            <person name="Jung M."/>
            <person name="Ginzburg D."/>
            <person name="Zhao K."/>
            <person name="Won S.Y."/>
            <person name="Oh T.-J."/>
            <person name="Yu Y."/>
            <person name="Kim N.-H."/>
            <person name="Lee O.R."/>
            <person name="Lee T.-H."/>
            <person name="Bashyal P."/>
            <person name="Kim T.-S."/>
            <person name="Lee W.-H."/>
            <person name="Kawkins C."/>
            <person name="Kim C.-K."/>
            <person name="Kim J.S."/>
            <person name="Ahn B.O."/>
            <person name="Rhee S.Y."/>
            <person name="Sohng J.K."/>
        </authorList>
    </citation>
    <scope>NUCLEOTIDE SEQUENCE</scope>
    <source>
        <tissue evidence="1">Leaf</tissue>
    </source>
</reference>
<keyword evidence="1" id="KW-0808">Transferase</keyword>
<protein>
    <submittedName>
        <fullName evidence="1">O-fucosyltransferase 39-like isoform X1</fullName>
    </submittedName>
</protein>
<dbReference type="Proteomes" id="UP000634136">
    <property type="component" value="Unassembled WGS sequence"/>
</dbReference>
<organism evidence="1 2">
    <name type="scientific">Senna tora</name>
    <dbReference type="NCBI Taxonomy" id="362788"/>
    <lineage>
        <taxon>Eukaryota</taxon>
        <taxon>Viridiplantae</taxon>
        <taxon>Streptophyta</taxon>
        <taxon>Embryophyta</taxon>
        <taxon>Tracheophyta</taxon>
        <taxon>Spermatophyta</taxon>
        <taxon>Magnoliopsida</taxon>
        <taxon>eudicotyledons</taxon>
        <taxon>Gunneridae</taxon>
        <taxon>Pentapetalae</taxon>
        <taxon>rosids</taxon>
        <taxon>fabids</taxon>
        <taxon>Fabales</taxon>
        <taxon>Fabaceae</taxon>
        <taxon>Caesalpinioideae</taxon>
        <taxon>Cassia clade</taxon>
        <taxon>Senna</taxon>
    </lineage>
</organism>
<evidence type="ECO:0000313" key="2">
    <source>
        <dbReference type="Proteomes" id="UP000634136"/>
    </source>
</evidence>
<name>A0A834W1R6_9FABA</name>
<accession>A0A834W1R6</accession>
<sequence>MSSSSSAFSLASGYMQEKKQSEVSEFEFLALHCFRVSNSACSLAHYVFDEMRLSLRLTLACYFSGILLCSIGHWGSLGLEKGELISTLYYLRHWLTFKCLIQERSFFDGLESLPASKKVIQQAIEAVVKKYGILFIAYEVLYYVSEIIEILQQLAKEEQGAIKSRHLRLLKSALELEISTSQLSDLWDSSGKPRLETLC</sequence>